<name>A0A940X8Z2_9FLAO</name>
<organism evidence="1 2">
    <name type="scientific">Flavobacterium geliluteum</name>
    <dbReference type="NCBI Taxonomy" id="2816120"/>
    <lineage>
        <taxon>Bacteria</taxon>
        <taxon>Pseudomonadati</taxon>
        <taxon>Bacteroidota</taxon>
        <taxon>Flavobacteriia</taxon>
        <taxon>Flavobacteriales</taxon>
        <taxon>Flavobacteriaceae</taxon>
        <taxon>Flavobacterium</taxon>
    </lineage>
</organism>
<protein>
    <submittedName>
        <fullName evidence="1">Uncharacterized protein</fullName>
    </submittedName>
</protein>
<proteinExistence type="predicted"/>
<accession>A0A940X8Z2</accession>
<reference evidence="1 2" key="1">
    <citation type="submission" date="2021-03" db="EMBL/GenBank/DDBJ databases">
        <title>Flavobacterium Flabelliformis Sp. Nov. And Flavobacterium Geliluteum Sp. Nov., Two Novel Multidrug Resistant Psychrophilic Species Isolated From Antarctica.</title>
        <authorList>
            <person name="Kralova S."/>
            <person name="Busse H.J."/>
            <person name="Bezdicek M."/>
            <person name="Nykrynova M."/>
            <person name="Kroupova E."/>
            <person name="Krsek D."/>
            <person name="Sedlacek I."/>
        </authorList>
    </citation>
    <scope>NUCLEOTIDE SEQUENCE [LARGE SCALE GENOMIC DNA]</scope>
    <source>
        <strain evidence="1 2">P7388</strain>
    </source>
</reference>
<comment type="caution">
    <text evidence="1">The sequence shown here is derived from an EMBL/GenBank/DDBJ whole genome shotgun (WGS) entry which is preliminary data.</text>
</comment>
<dbReference type="AlphaFoldDB" id="A0A940X8Z2"/>
<keyword evidence="2" id="KW-1185">Reference proteome</keyword>
<dbReference type="Proteomes" id="UP000675047">
    <property type="component" value="Unassembled WGS sequence"/>
</dbReference>
<sequence>MSGNELVHGYIIINQDYENSIDYIKKLGKDESYPFINSNMFSIGDYEIPYYYGNMILSFAATYKEFGLELDEINKFILKIENILRNIDFEKAQFHCEGFYSDFIPFWINRNSYFGKKIDESYSENKENLIQTNEWYFGFKDGGWKFKELEDFYDFKYPIFIA</sequence>
<evidence type="ECO:0000313" key="1">
    <source>
        <dbReference type="EMBL" id="MBP4137406.1"/>
    </source>
</evidence>
<gene>
    <name evidence="1" type="ORF">J3495_04840</name>
</gene>
<evidence type="ECO:0000313" key="2">
    <source>
        <dbReference type="Proteomes" id="UP000675047"/>
    </source>
</evidence>
<dbReference type="RefSeq" id="WP_210665441.1">
    <property type="nucleotide sequence ID" value="NZ_JAGFBV010000005.1"/>
</dbReference>
<dbReference type="EMBL" id="JAGFBV010000005">
    <property type="protein sequence ID" value="MBP4137406.1"/>
    <property type="molecule type" value="Genomic_DNA"/>
</dbReference>